<dbReference type="PROSITE" id="PS01360">
    <property type="entry name" value="ZF_MYND_1"/>
    <property type="match status" value="1"/>
</dbReference>
<keyword evidence="3" id="KW-0862">Zinc</keyword>
<feature type="domain" description="MYND-type" evidence="5">
    <location>
        <begin position="402"/>
        <end position="438"/>
    </location>
</feature>
<organism evidence="6 7">
    <name type="scientific">Aspergillus terreus</name>
    <dbReference type="NCBI Taxonomy" id="33178"/>
    <lineage>
        <taxon>Eukaryota</taxon>
        <taxon>Fungi</taxon>
        <taxon>Dikarya</taxon>
        <taxon>Ascomycota</taxon>
        <taxon>Pezizomycotina</taxon>
        <taxon>Eurotiomycetes</taxon>
        <taxon>Eurotiomycetidae</taxon>
        <taxon>Eurotiales</taxon>
        <taxon>Aspergillaceae</taxon>
        <taxon>Aspergillus</taxon>
        <taxon>Aspergillus subgen. Circumdati</taxon>
    </lineage>
</organism>
<dbReference type="EMBL" id="BLJY01000015">
    <property type="protein sequence ID" value="GFF21596.1"/>
    <property type="molecule type" value="Genomic_DNA"/>
</dbReference>
<evidence type="ECO:0000256" key="2">
    <source>
        <dbReference type="ARBA" id="ARBA00022771"/>
    </source>
</evidence>
<feature type="region of interest" description="Disordered" evidence="4">
    <location>
        <begin position="41"/>
        <end position="65"/>
    </location>
</feature>
<dbReference type="Pfam" id="PF01753">
    <property type="entry name" value="zf-MYND"/>
    <property type="match status" value="1"/>
</dbReference>
<keyword evidence="7" id="KW-1185">Reference proteome</keyword>
<comment type="caution">
    <text evidence="6">The sequence shown here is derived from an EMBL/GenBank/DDBJ whole genome shotgun (WGS) entry which is preliminary data.</text>
</comment>
<evidence type="ECO:0000259" key="5">
    <source>
        <dbReference type="PROSITE" id="PS50865"/>
    </source>
</evidence>
<evidence type="ECO:0000256" key="1">
    <source>
        <dbReference type="ARBA" id="ARBA00022723"/>
    </source>
</evidence>
<dbReference type="GO" id="GO:0008270">
    <property type="term" value="F:zinc ion binding"/>
    <property type="evidence" value="ECO:0007669"/>
    <property type="project" value="UniProtKB-KW"/>
</dbReference>
<proteinExistence type="predicted"/>
<reference evidence="6 7" key="1">
    <citation type="submission" date="2020-01" db="EMBL/GenBank/DDBJ databases">
        <title>Aspergillus terreus IFO 6365 whole genome shotgun sequence.</title>
        <authorList>
            <person name="Kanamasa S."/>
            <person name="Takahashi H."/>
        </authorList>
    </citation>
    <scope>NUCLEOTIDE SEQUENCE [LARGE SCALE GENOMIC DNA]</scope>
    <source>
        <strain evidence="6 7">IFO 6365</strain>
    </source>
</reference>
<evidence type="ECO:0000256" key="3">
    <source>
        <dbReference type="ARBA" id="ARBA00022833"/>
    </source>
</evidence>
<name>A0A5M3ZDC9_ASPTE</name>
<evidence type="ECO:0000313" key="6">
    <source>
        <dbReference type="EMBL" id="GFF21596.1"/>
    </source>
</evidence>
<sequence length="809" mass="91318">MDPPSLKPPQELINVVWASHILSLRNPHTITASDEALQANQDLSDDEEEDFDDDGPDHGSLSTKADSLTANSDVLCQKFLDCISELLAHTKGGDFVTATALREKEDDVEVDIARNSGLNLEDEAYLAGLKQFLAMQAEDVSHQARAEFSHAFLDRTITYNAKRVDAQAEAVAKLLKESPYRPLPRSVSKEDTEDNCVLGCCSAPWEPIPKNAQNLLLDFLNRDFLHSKLPSTEFQDEQRRKIVQLAAATACSEHARQATQSALETMVPSVNPHKAIKMWRVLARPVTCLQILSQIASLLPNFRAVTFIPISPPAPLFLQKREILTIKEAWKRVGLHMGPNGRIPAALSSAVSELRSKHMIELMRQSKNREVADKKTQELREQSQILSVGPREIWYGDLTTLCIMCQTPRATKCSRCRATSYCSKRCQALDWPAHKLLCSKYPKFLDTRVSQDHRLGIWFPRDTDRPRLIWTPIFSAEYGVHMPYFDPYLGPNHGLYYTIPFAENKRRGLELDHALTIYYRDWDEVTNKSVHATVEACPGMTVPYNMVGDYVVMSGQWATYTGTSHHEFVDMTLADFRHALDWFSTYFDETIREIPSGGSVLAVKVSCPLEQTISGRELFSTVAVDRDFPSTSSVSPITQPLGFPIRVCKLDQDDLEGATQSLDEESKKGGRINPYARALMTDIDVGSDNWGKTRRHWDIDGSVLLRRQDAEDLDIAWAKHISCYCLKVLKPLFERALSGEISRQDVMEEITPEKIIAWQPVDDFPGVADEPRQQRGFVARIGSQRWESEKQHCAEFRAVDEVLRKRAGS</sequence>
<dbReference type="Gene3D" id="6.10.140.2220">
    <property type="match status" value="1"/>
</dbReference>
<dbReference type="PROSITE" id="PS50865">
    <property type="entry name" value="ZF_MYND_2"/>
    <property type="match status" value="1"/>
</dbReference>
<accession>A0A5M3ZDC9</accession>
<feature type="compositionally biased region" description="Acidic residues" evidence="4">
    <location>
        <begin position="43"/>
        <end position="55"/>
    </location>
</feature>
<gene>
    <name evidence="6" type="ORF">ATEIFO6365_0015016800</name>
</gene>
<dbReference type="AlphaFoldDB" id="A0A5M3ZDC9"/>
<evidence type="ECO:0000313" key="7">
    <source>
        <dbReference type="Proteomes" id="UP000452235"/>
    </source>
</evidence>
<keyword evidence="1" id="KW-0479">Metal-binding</keyword>
<keyword evidence="2" id="KW-0863">Zinc-finger</keyword>
<evidence type="ECO:0000256" key="4">
    <source>
        <dbReference type="SAM" id="MobiDB-lite"/>
    </source>
</evidence>
<dbReference type="Proteomes" id="UP000452235">
    <property type="component" value="Unassembled WGS sequence"/>
</dbReference>
<dbReference type="OrthoDB" id="4496575at2759"/>
<protein>
    <recommendedName>
        <fullName evidence="5">MYND-type domain-containing protein</fullName>
    </recommendedName>
</protein>
<dbReference type="VEuPathDB" id="FungiDB:ATEG_10134"/>
<dbReference type="InterPro" id="IPR002893">
    <property type="entry name" value="Znf_MYND"/>
</dbReference>
<dbReference type="SUPFAM" id="SSF144232">
    <property type="entry name" value="HIT/MYND zinc finger-like"/>
    <property type="match status" value="1"/>
</dbReference>